<evidence type="ECO:0000256" key="8">
    <source>
        <dbReference type="SAM" id="MobiDB-lite"/>
    </source>
</evidence>
<keyword evidence="4 7" id="KW-0808">Transferase</keyword>
<dbReference type="SUPFAM" id="SSF53335">
    <property type="entry name" value="S-adenosyl-L-methionine-dependent methyltransferases"/>
    <property type="match status" value="1"/>
</dbReference>
<evidence type="ECO:0000313" key="10">
    <source>
        <dbReference type="Proteomes" id="UP001151518"/>
    </source>
</evidence>
<sequence>MLVRNIFKGHIGQQCPNILLQRLVTKQHPHASPAPSYTTAAAKEELTPLAKHIRDIILATGPISVAKYMQLALTSPIGGYYTKGQIFGKEGDFITSPEISQMFGEVLAVWYVLHWELMGQPPKTVFVELGPGRGTLMDDMLRAAKRFKEFFATIQSIHLVERSPELRRLQHDKLGCDPQTTKNVNDKNDNGTPVESVSKARGSLPVKWYDLLEEIDVDIDCVPLVMAHEFFDALPIYKFEKSNAGVWSEILVDVADSDSEPMDMRTTAKPSNTQHKSIFDGTESCNFKFVKARNVTSNAAMIMRNEAFNSRFDKGDHVEVSPESARVMAQLADWISTRNGMGLIMDYGQDWTQGDTFRGVRSHKFANPLSMPGSMDLTADVDFSYLRYAASNKAQCHGPIEQGKFLHAMGIQARLQHLLQATTDTKVQKDLVDCYRRLTDPHSMGRIYKVLAVMPTDIKKAPIPFALPSKEELNKPKIEKITR</sequence>
<gene>
    <name evidence="9" type="ORF">GGI25_001583</name>
</gene>
<reference evidence="9" key="1">
    <citation type="submission" date="2022-07" db="EMBL/GenBank/DDBJ databases">
        <title>Phylogenomic reconstructions and comparative analyses of Kickxellomycotina fungi.</title>
        <authorList>
            <person name="Reynolds N.K."/>
            <person name="Stajich J.E."/>
            <person name="Barry K."/>
            <person name="Grigoriev I.V."/>
            <person name="Crous P."/>
            <person name="Smith M.E."/>
        </authorList>
    </citation>
    <scope>NUCLEOTIDE SEQUENCE</scope>
    <source>
        <strain evidence="9">NRRL 3115</strain>
    </source>
</reference>
<evidence type="ECO:0000256" key="5">
    <source>
        <dbReference type="ARBA" id="ARBA00023128"/>
    </source>
</evidence>
<dbReference type="InterPro" id="IPR038375">
    <property type="entry name" value="NDUFAF7_sf"/>
</dbReference>
<dbReference type="GO" id="GO:0005739">
    <property type="term" value="C:mitochondrion"/>
    <property type="evidence" value="ECO:0007669"/>
    <property type="project" value="UniProtKB-SubCell"/>
</dbReference>
<comment type="function">
    <text evidence="7">Arginine methyltransferase involved in the assembly or stability of mitochondrial NADH:ubiquinone oxidoreductase complex (complex I).</text>
</comment>
<dbReference type="Pfam" id="PF02636">
    <property type="entry name" value="Methyltransf_28"/>
    <property type="match status" value="1"/>
</dbReference>
<comment type="catalytic activity">
    <reaction evidence="6 7">
        <text>L-arginyl-[protein] + 2 S-adenosyl-L-methionine = N(omega),N(omega)'-dimethyl-L-arginyl-[protein] + 2 S-adenosyl-L-homocysteine + 2 H(+)</text>
        <dbReference type="Rhea" id="RHEA:48108"/>
        <dbReference type="Rhea" id="RHEA-COMP:10532"/>
        <dbReference type="Rhea" id="RHEA-COMP:11992"/>
        <dbReference type="ChEBI" id="CHEBI:15378"/>
        <dbReference type="ChEBI" id="CHEBI:29965"/>
        <dbReference type="ChEBI" id="CHEBI:57856"/>
        <dbReference type="ChEBI" id="CHEBI:59789"/>
        <dbReference type="ChEBI" id="CHEBI:88221"/>
        <dbReference type="EC" id="2.1.1.320"/>
    </reaction>
</comment>
<keyword evidence="5 7" id="KW-0496">Mitochondrion</keyword>
<dbReference type="Proteomes" id="UP001151518">
    <property type="component" value="Unassembled WGS sequence"/>
</dbReference>
<dbReference type="GO" id="GO:0035243">
    <property type="term" value="F:protein-arginine omega-N symmetric methyltransferase activity"/>
    <property type="evidence" value="ECO:0007669"/>
    <property type="project" value="UniProtKB-EC"/>
</dbReference>
<dbReference type="PANTHER" id="PTHR12049:SF7">
    <property type="entry name" value="PROTEIN ARGININE METHYLTRANSFERASE NDUFAF7, MITOCHONDRIAL"/>
    <property type="match status" value="1"/>
</dbReference>
<comment type="similarity">
    <text evidence="2 7">Belongs to the NDUFAF7 family.</text>
</comment>
<dbReference type="InterPro" id="IPR003788">
    <property type="entry name" value="NDUFAF7"/>
</dbReference>
<evidence type="ECO:0000256" key="1">
    <source>
        <dbReference type="ARBA" id="ARBA00004173"/>
    </source>
</evidence>
<evidence type="ECO:0000256" key="2">
    <source>
        <dbReference type="ARBA" id="ARBA00005891"/>
    </source>
</evidence>
<feature type="region of interest" description="Disordered" evidence="8">
    <location>
        <begin position="175"/>
        <end position="197"/>
    </location>
</feature>
<dbReference type="InterPro" id="IPR029063">
    <property type="entry name" value="SAM-dependent_MTases_sf"/>
</dbReference>
<name>A0A9W8L008_9FUNG</name>
<dbReference type="EMBL" id="JANBTW010000012">
    <property type="protein sequence ID" value="KAJ2679448.1"/>
    <property type="molecule type" value="Genomic_DNA"/>
</dbReference>
<dbReference type="EC" id="2.1.1.320" evidence="7"/>
<dbReference type="PANTHER" id="PTHR12049">
    <property type="entry name" value="PROTEIN ARGININE METHYLTRANSFERASE NDUFAF7, MITOCHONDRIAL"/>
    <property type="match status" value="1"/>
</dbReference>
<evidence type="ECO:0000256" key="3">
    <source>
        <dbReference type="ARBA" id="ARBA00022603"/>
    </source>
</evidence>
<comment type="caution">
    <text evidence="9">The sequence shown here is derived from an EMBL/GenBank/DDBJ whole genome shotgun (WGS) entry which is preliminary data.</text>
</comment>
<organism evidence="9 10">
    <name type="scientific">Coemansia spiralis</name>
    <dbReference type="NCBI Taxonomy" id="417178"/>
    <lineage>
        <taxon>Eukaryota</taxon>
        <taxon>Fungi</taxon>
        <taxon>Fungi incertae sedis</taxon>
        <taxon>Zoopagomycota</taxon>
        <taxon>Kickxellomycotina</taxon>
        <taxon>Kickxellomycetes</taxon>
        <taxon>Kickxellales</taxon>
        <taxon>Kickxellaceae</taxon>
        <taxon>Coemansia</taxon>
    </lineage>
</organism>
<proteinExistence type="inferred from homology"/>
<evidence type="ECO:0000256" key="4">
    <source>
        <dbReference type="ARBA" id="ARBA00022679"/>
    </source>
</evidence>
<accession>A0A9W8L008</accession>
<dbReference type="AlphaFoldDB" id="A0A9W8L008"/>
<evidence type="ECO:0000313" key="9">
    <source>
        <dbReference type="EMBL" id="KAJ2679448.1"/>
    </source>
</evidence>
<keyword evidence="3 7" id="KW-0489">Methyltransferase</keyword>
<comment type="subcellular location">
    <subcellularLocation>
        <location evidence="1 7">Mitochondrion</location>
    </subcellularLocation>
</comment>
<dbReference type="Gene3D" id="3.40.50.12710">
    <property type="match status" value="1"/>
</dbReference>
<dbReference type="GO" id="GO:0032259">
    <property type="term" value="P:methylation"/>
    <property type="evidence" value="ECO:0007669"/>
    <property type="project" value="UniProtKB-KW"/>
</dbReference>
<dbReference type="GO" id="GO:0032981">
    <property type="term" value="P:mitochondrial respiratory chain complex I assembly"/>
    <property type="evidence" value="ECO:0007669"/>
    <property type="project" value="TreeGrafter"/>
</dbReference>
<evidence type="ECO:0000256" key="7">
    <source>
        <dbReference type="RuleBase" id="RU364114"/>
    </source>
</evidence>
<protein>
    <recommendedName>
        <fullName evidence="7">Protein arginine methyltransferase NDUFAF7</fullName>
        <ecNumber evidence="7">2.1.1.320</ecNumber>
    </recommendedName>
</protein>
<dbReference type="OrthoDB" id="5595109at2759"/>
<evidence type="ECO:0000256" key="6">
    <source>
        <dbReference type="ARBA" id="ARBA00048612"/>
    </source>
</evidence>